<feature type="compositionally biased region" description="Polar residues" evidence="2">
    <location>
        <begin position="1155"/>
        <end position="1165"/>
    </location>
</feature>
<feature type="region of interest" description="Disordered" evidence="2">
    <location>
        <begin position="533"/>
        <end position="594"/>
    </location>
</feature>
<feature type="compositionally biased region" description="Low complexity" evidence="2">
    <location>
        <begin position="930"/>
        <end position="943"/>
    </location>
</feature>
<feature type="compositionally biased region" description="Basic and acidic residues" evidence="2">
    <location>
        <begin position="2076"/>
        <end position="2088"/>
    </location>
</feature>
<feature type="compositionally biased region" description="Low complexity" evidence="2">
    <location>
        <begin position="537"/>
        <end position="546"/>
    </location>
</feature>
<feature type="compositionally biased region" description="Basic and acidic residues" evidence="2">
    <location>
        <begin position="1847"/>
        <end position="1879"/>
    </location>
</feature>
<protein>
    <submittedName>
        <fullName evidence="3">Uncharacterized protein</fullName>
    </submittedName>
</protein>
<organism evidence="3 4">
    <name type="scientific">Morchella conica CCBAS932</name>
    <dbReference type="NCBI Taxonomy" id="1392247"/>
    <lineage>
        <taxon>Eukaryota</taxon>
        <taxon>Fungi</taxon>
        <taxon>Dikarya</taxon>
        <taxon>Ascomycota</taxon>
        <taxon>Pezizomycotina</taxon>
        <taxon>Pezizomycetes</taxon>
        <taxon>Pezizales</taxon>
        <taxon>Morchellaceae</taxon>
        <taxon>Morchella</taxon>
    </lineage>
</organism>
<evidence type="ECO:0000313" key="3">
    <source>
        <dbReference type="EMBL" id="RPB16623.1"/>
    </source>
</evidence>
<keyword evidence="4" id="KW-1185">Reference proteome</keyword>
<feature type="coiled-coil region" evidence="1">
    <location>
        <begin position="104"/>
        <end position="260"/>
    </location>
</feature>
<feature type="region of interest" description="Disordered" evidence="2">
    <location>
        <begin position="857"/>
        <end position="964"/>
    </location>
</feature>
<feature type="compositionally biased region" description="Low complexity" evidence="2">
    <location>
        <begin position="2150"/>
        <end position="2165"/>
    </location>
</feature>
<feature type="compositionally biased region" description="Polar residues" evidence="2">
    <location>
        <begin position="1276"/>
        <end position="1289"/>
    </location>
</feature>
<sequence>MTPISTTIINNHNTTIHHTTSNINANTNNTSISNTNITALPVHSVSTGVVELSHSHANTAGYSATLVQDVAAATAAQVAAVYAQERADREERERHDIMSRERHYNSERERSEQIQRELAELREREERAALAHKEKSEREEKERHVLRLAIEKKEREEAELKLKREREERAVVEMKKKLEWEAREKAEDDAARLSRQKQDEEKLSAIKGEAEKLYREWCRQQTLQRLQREKENDELFQRTKKQLEEQARELEKQAAAQTAVEEVQAVEVEKRFRLEKELQMSKDEEKKSELRRVAVSKQLEERAVEIQRLQEQKEAYIAEQKEVLATQQRESFISGTEFQKKKDAYVNTTIQGKSSLEAQRMEFLKEQDRQAQAARVLEETRRIKFESEMHSNRHEQQTIEIQRTEIVQERRKTVERLSMLEQTVVEAHRSRDESKVREVQQQIQIEKEKETRLRIEEERKATAISELRKQEDLRVQRLELEIADEKRRDQAALIEGQKIVAAETEAKRLQHDQKVQQLDSLIRAEKEKESQLKRVEGQMVQEQMQQTRFKEEKTREYTAQVQVEESKSMQVQIEKQKTSQVETEFRRKQEETQDIARRVASEAARIEMRKADQERSQVESRRETKTRVETEQTIEATEEKMRQVVRESVSGMEAHEEEDDKNLTEEEKYIRDEVRRRWENEKKEQRRIELQKQLEDLQRQLAEKEAEKAEQKRVEREKRRARSREKRAQPGYQEREVKRSRERSKKRDKQAEVARHEEVKFVREHAGLDKTEEKEKKKKRPYSTYDPLPEGDIPGFTEGKWTVPYGVPQLIETPPTPPPGTPRFPQRIHCYGSYFPPQTDSSIPVIPPPPFYFPQPVVAAETSEDFEKRSQRTSSESASRSQVVAETSAEFEKRSQQASSGSIAKSVTIAETSAEFEKRSQQAISETASKTEISRSSTSSEIKTAAETARRVERSITSSEFEKMTDKSSIVDVARVEPVRAVTTSEIEHTSGTADIGSSITKDQSVTSTEAAKTSSGYGWGSLGSFGSGLVKAAASVISETPSLVTGTPFAGTPAAPVPTVPNLGSAVIGYEQKSDSQQYEQTDSQQQQELRKDSQTQELVYQGCQLPPNFSMELITKPQNEVYQGPQVPPNFSFGTPDRTADMLYGPELPPYLTTESSSAVLQRTESESLSSQLSYQQTSSDHSVQQTTKPKFSEVEYGPKLPPNLTTENQSSQSSKAQSIYEQMSSDYIRSKESSDIEYGPALPPAWSQGAQDSSEFRSGASYQRSESDHSRQESSQVTSRAQTSQENVHDSTGEFRFPGAFDDEEVAPDVVLPQIPRSEKTSSNPIYRHTLADEGRSVSESIIQSHSESASREESSSFSREVESDRRQITQDSQTLPASTNRPAILGENRSVSEYSTGVYSSQSASKSTSSITQDSRVEHVSHENNSSTVTPHRPALASESRSLSEPPKNIHSSGSTSRIASSLSKEVDLKESSREDQISSAHVNRPTLESAQRTHSESASTLYSVDSNTTSTSTISRDQFQTPPTGYTNESTPVQGAPISRQQPSPPNIFAFEDNEASTTPTAAIGTGRIVSDDGKRLTREEKDKDNELMAIAAASAEAVGFDPGLILGNIQPHRLSTVIEAGETTPVTTTGRRPSIIARPRSAFIEEIEDEDSAKAKRQLGQHEFSAEAYLSQAEILAREEARSRSEEQLASGSHSVHQDEPSVPPTVPNPTYSSTPEGLGPRQEPAPPPRPIDAPANPPEIPHAQSAPPPEVIQERKNRAHAVTRSGPAARSASVSGSLSSTREEEEPKRPSTSRSSSLSGFFRRKKDKDSTPSLADSGVGLDTDDGTRRGRVPKSDEEEAQMRRERQEREMVESESSRGRRERVPSDRHAAEEPLNLPRRSMESVITTHESQSHENEPHYDRHSRRSIDSAYRGQEGFRPAEGADIDEEEGGSKAETESLRRAKSKVRKVGKIFGWANRSKREKSSSRSREPSQTRGESVGPMHKRSGSDASGPKDRPGNPRHNTEESEQFTPPRGSGASSLRDVDMGYDIVGGESFAPTPNRDEPEPPIIDAASLTQHIEANMAKATQHAETKSLHHEASPVEPAEIPERPKSERKLSDMKSLSGVFRAARQFKRSTTTSRIPTQGERPAELTRADTDSKSYRPSSSSGGDSMHQSGFTHSSQGSGEGQRVAGDAPSSSAAEDSRAPLTSARSGSLRRKSTKSLRSLSESQAGSVGQNQAAETTDDGRESDSNIRLPRKSASIERKRL</sequence>
<feature type="compositionally biased region" description="Low complexity" evidence="2">
    <location>
        <begin position="1404"/>
        <end position="1418"/>
    </location>
</feature>
<feature type="compositionally biased region" description="Basic and acidic residues" evidence="2">
    <location>
        <begin position="1970"/>
        <end position="1980"/>
    </location>
</feature>
<keyword evidence="1" id="KW-0175">Coiled coil</keyword>
<feature type="compositionally biased region" description="Polar residues" evidence="2">
    <location>
        <begin position="1454"/>
        <end position="1468"/>
    </location>
</feature>
<feature type="compositionally biased region" description="Low complexity" evidence="2">
    <location>
        <begin position="872"/>
        <end position="886"/>
    </location>
</feature>
<feature type="region of interest" description="Disordered" evidence="2">
    <location>
        <begin position="1685"/>
        <end position="2256"/>
    </location>
</feature>
<feature type="compositionally biased region" description="Polar residues" evidence="2">
    <location>
        <begin position="557"/>
        <end position="582"/>
    </location>
</feature>
<feature type="compositionally biased region" description="Pro residues" evidence="2">
    <location>
        <begin position="1730"/>
        <end position="1757"/>
    </location>
</feature>
<dbReference type="InParanoid" id="A0A3N4L1C9"/>
<feature type="region of interest" description="Disordered" evidence="2">
    <location>
        <begin position="702"/>
        <end position="835"/>
    </location>
</feature>
<feature type="compositionally biased region" description="Basic residues" evidence="2">
    <location>
        <begin position="1949"/>
        <end position="1958"/>
    </location>
</feature>
<feature type="compositionally biased region" description="Polar residues" evidence="2">
    <location>
        <begin position="2219"/>
        <end position="2230"/>
    </location>
</feature>
<feature type="compositionally biased region" description="Basic and acidic residues" evidence="2">
    <location>
        <begin position="948"/>
        <end position="964"/>
    </location>
</feature>
<feature type="compositionally biased region" description="Polar residues" evidence="2">
    <location>
        <begin position="896"/>
        <end position="911"/>
    </location>
</feature>
<accession>A0A3N4L1C9</accession>
<feature type="compositionally biased region" description="Basic and acidic residues" evidence="2">
    <location>
        <begin position="2136"/>
        <end position="2149"/>
    </location>
</feature>
<feature type="region of interest" description="Disordered" evidence="2">
    <location>
        <begin position="606"/>
        <end position="666"/>
    </location>
</feature>
<evidence type="ECO:0000313" key="4">
    <source>
        <dbReference type="Proteomes" id="UP000277580"/>
    </source>
</evidence>
<feature type="compositionally biased region" description="Basic and acidic residues" evidence="2">
    <location>
        <begin position="606"/>
        <end position="630"/>
    </location>
</feature>
<dbReference type="STRING" id="1392247.A0A3N4L1C9"/>
<feature type="compositionally biased region" description="Polar residues" evidence="2">
    <location>
        <begin position="1373"/>
        <end position="1385"/>
    </location>
</feature>
<feature type="compositionally biased region" description="Low complexity" evidence="2">
    <location>
        <begin position="1775"/>
        <end position="1787"/>
    </location>
</feature>
<feature type="compositionally biased region" description="Basic and acidic residues" evidence="2">
    <location>
        <begin position="702"/>
        <end position="718"/>
    </location>
</feature>
<feature type="region of interest" description="Disordered" evidence="2">
    <location>
        <begin position="1123"/>
        <end position="1556"/>
    </location>
</feature>
<feature type="compositionally biased region" description="Basic and acidic residues" evidence="2">
    <location>
        <begin position="2000"/>
        <end position="2013"/>
    </location>
</feature>
<dbReference type="Proteomes" id="UP000277580">
    <property type="component" value="Unassembled WGS sequence"/>
</dbReference>
<name>A0A3N4L1C9_9PEZI</name>
<feature type="compositionally biased region" description="Basic and acidic residues" evidence="2">
    <location>
        <begin position="1898"/>
        <end position="1908"/>
    </location>
</feature>
<feature type="compositionally biased region" description="Basic and acidic residues" evidence="2">
    <location>
        <begin position="1938"/>
        <end position="1948"/>
    </location>
</feature>
<feature type="compositionally biased region" description="Basic and acidic residues" evidence="2">
    <location>
        <begin position="2095"/>
        <end position="2107"/>
    </location>
</feature>
<feature type="coiled-coil region" evidence="1">
    <location>
        <begin position="299"/>
        <end position="326"/>
    </location>
</feature>
<feature type="compositionally biased region" description="Basic and acidic residues" evidence="2">
    <location>
        <begin position="1469"/>
        <end position="1481"/>
    </location>
</feature>
<feature type="compositionally biased region" description="Low complexity" evidence="2">
    <location>
        <begin position="1169"/>
        <end position="1182"/>
    </location>
</feature>
<feature type="compositionally biased region" description="Basic and acidic residues" evidence="2">
    <location>
        <begin position="583"/>
        <end position="594"/>
    </location>
</feature>
<dbReference type="EMBL" id="ML119108">
    <property type="protein sequence ID" value="RPB16623.1"/>
    <property type="molecule type" value="Genomic_DNA"/>
</dbReference>
<reference evidence="3 4" key="1">
    <citation type="journal article" date="2018" name="Nat. Ecol. Evol.">
        <title>Pezizomycetes genomes reveal the molecular basis of ectomycorrhizal truffle lifestyle.</title>
        <authorList>
            <person name="Murat C."/>
            <person name="Payen T."/>
            <person name="Noel B."/>
            <person name="Kuo A."/>
            <person name="Morin E."/>
            <person name="Chen J."/>
            <person name="Kohler A."/>
            <person name="Krizsan K."/>
            <person name="Balestrini R."/>
            <person name="Da Silva C."/>
            <person name="Montanini B."/>
            <person name="Hainaut M."/>
            <person name="Levati E."/>
            <person name="Barry K.W."/>
            <person name="Belfiori B."/>
            <person name="Cichocki N."/>
            <person name="Clum A."/>
            <person name="Dockter R.B."/>
            <person name="Fauchery L."/>
            <person name="Guy J."/>
            <person name="Iotti M."/>
            <person name="Le Tacon F."/>
            <person name="Lindquist E.A."/>
            <person name="Lipzen A."/>
            <person name="Malagnac F."/>
            <person name="Mello A."/>
            <person name="Molinier V."/>
            <person name="Miyauchi S."/>
            <person name="Poulain J."/>
            <person name="Riccioni C."/>
            <person name="Rubini A."/>
            <person name="Sitrit Y."/>
            <person name="Splivallo R."/>
            <person name="Traeger S."/>
            <person name="Wang M."/>
            <person name="Zifcakova L."/>
            <person name="Wipf D."/>
            <person name="Zambonelli A."/>
            <person name="Paolocci F."/>
            <person name="Nowrousian M."/>
            <person name="Ottonello S."/>
            <person name="Baldrian P."/>
            <person name="Spatafora J.W."/>
            <person name="Henrissat B."/>
            <person name="Nagy L.G."/>
            <person name="Aury J.M."/>
            <person name="Wincker P."/>
            <person name="Grigoriev I.V."/>
            <person name="Bonfante P."/>
            <person name="Martin F.M."/>
        </authorList>
    </citation>
    <scope>NUCLEOTIDE SEQUENCE [LARGE SCALE GENOMIC DNA]</scope>
    <source>
        <strain evidence="3 4">CCBAS932</strain>
    </source>
</reference>
<feature type="region of interest" description="Disordered" evidence="2">
    <location>
        <begin position="984"/>
        <end position="1006"/>
    </location>
</feature>
<feature type="region of interest" description="Disordered" evidence="2">
    <location>
        <begin position="1073"/>
        <end position="1095"/>
    </location>
</feature>
<feature type="compositionally biased region" description="Basic and acidic residues" evidence="2">
    <location>
        <begin position="749"/>
        <end position="775"/>
    </location>
</feature>
<evidence type="ECO:0000256" key="2">
    <source>
        <dbReference type="SAM" id="MobiDB-lite"/>
    </source>
</evidence>
<feature type="compositionally biased region" description="Low complexity" evidence="2">
    <location>
        <begin position="1797"/>
        <end position="1808"/>
    </location>
</feature>
<feature type="compositionally biased region" description="Polar residues" evidence="2">
    <location>
        <begin position="1393"/>
        <end position="1403"/>
    </location>
</feature>
<feature type="compositionally biased region" description="Polar residues" evidence="2">
    <location>
        <begin position="1183"/>
        <end position="1192"/>
    </location>
</feature>
<feature type="compositionally biased region" description="Polar residues" evidence="2">
    <location>
        <begin position="1482"/>
        <end position="1538"/>
    </location>
</feature>
<feature type="compositionally biased region" description="Basic and acidic residues" evidence="2">
    <location>
        <begin position="1352"/>
        <end position="1372"/>
    </location>
</feature>
<proteinExistence type="predicted"/>
<feature type="compositionally biased region" description="Polar residues" evidence="2">
    <location>
        <begin position="1206"/>
        <end position="1230"/>
    </location>
</feature>
<feature type="compositionally biased region" description="Low complexity" evidence="2">
    <location>
        <begin position="1076"/>
        <end position="1089"/>
    </location>
</feature>
<evidence type="ECO:0000256" key="1">
    <source>
        <dbReference type="SAM" id="Coils"/>
    </source>
</evidence>
<gene>
    <name evidence="3" type="ORF">P167DRAFT_263787</name>
</gene>
<feature type="coiled-coil region" evidence="1">
    <location>
        <begin position="429"/>
        <end position="488"/>
    </location>
</feature>